<gene>
    <name evidence="1" type="ORF">LCGC14_2194160</name>
</gene>
<dbReference type="AlphaFoldDB" id="A0A0F9DIN8"/>
<dbReference type="EMBL" id="LAZR01028784">
    <property type="protein sequence ID" value="KKL61553.1"/>
    <property type="molecule type" value="Genomic_DNA"/>
</dbReference>
<proteinExistence type="predicted"/>
<name>A0A0F9DIN8_9ZZZZ</name>
<evidence type="ECO:0008006" key="2">
    <source>
        <dbReference type="Google" id="ProtNLM"/>
    </source>
</evidence>
<protein>
    <recommendedName>
        <fullName evidence="2">N-acetyltransferase domain-containing protein</fullName>
    </recommendedName>
</protein>
<sequence>MQIEVIPIRDGDFEYVKQNCVQKEVKDYPDPVIPANTYTCIFDGKIVAIGGVRLFLPGVGEAWIMMTEQSRKDGLFSIIAFN</sequence>
<comment type="caution">
    <text evidence="1">The sequence shown here is derived from an EMBL/GenBank/DDBJ whole genome shotgun (WGS) entry which is preliminary data.</text>
</comment>
<organism evidence="1">
    <name type="scientific">marine sediment metagenome</name>
    <dbReference type="NCBI Taxonomy" id="412755"/>
    <lineage>
        <taxon>unclassified sequences</taxon>
        <taxon>metagenomes</taxon>
        <taxon>ecological metagenomes</taxon>
    </lineage>
</organism>
<reference evidence="1" key="1">
    <citation type="journal article" date="2015" name="Nature">
        <title>Complex archaea that bridge the gap between prokaryotes and eukaryotes.</title>
        <authorList>
            <person name="Spang A."/>
            <person name="Saw J.H."/>
            <person name="Jorgensen S.L."/>
            <person name="Zaremba-Niedzwiedzka K."/>
            <person name="Martijn J."/>
            <person name="Lind A.E."/>
            <person name="van Eijk R."/>
            <person name="Schleper C."/>
            <person name="Guy L."/>
            <person name="Ettema T.J."/>
        </authorList>
    </citation>
    <scope>NUCLEOTIDE SEQUENCE</scope>
</reference>
<evidence type="ECO:0000313" key="1">
    <source>
        <dbReference type="EMBL" id="KKL61553.1"/>
    </source>
</evidence>
<accession>A0A0F9DIN8</accession>
<feature type="non-terminal residue" evidence="1">
    <location>
        <position position="82"/>
    </location>
</feature>